<dbReference type="RefSeq" id="WP_349877723.1">
    <property type="nucleotide sequence ID" value="NZ_CP157974.1"/>
</dbReference>
<organism evidence="3">
    <name type="scientific">Micromonospora sp. HUAS YX12</name>
    <dbReference type="NCBI Taxonomy" id="3156396"/>
    <lineage>
        <taxon>Bacteria</taxon>
        <taxon>Bacillati</taxon>
        <taxon>Actinomycetota</taxon>
        <taxon>Actinomycetes</taxon>
        <taxon>Micromonosporales</taxon>
        <taxon>Micromonosporaceae</taxon>
        <taxon>Micromonospora</taxon>
    </lineage>
</organism>
<feature type="compositionally biased region" description="Basic residues" evidence="1">
    <location>
        <begin position="145"/>
        <end position="155"/>
    </location>
</feature>
<dbReference type="InterPro" id="IPR036388">
    <property type="entry name" value="WH-like_DNA-bd_sf"/>
</dbReference>
<accession>A0AAU7QZ18</accession>
<dbReference type="InterPro" id="IPR036390">
    <property type="entry name" value="WH_DNA-bd_sf"/>
</dbReference>
<evidence type="ECO:0000259" key="2">
    <source>
        <dbReference type="Pfam" id="PF01978"/>
    </source>
</evidence>
<dbReference type="Pfam" id="PF01978">
    <property type="entry name" value="TrmB"/>
    <property type="match status" value="1"/>
</dbReference>
<dbReference type="AlphaFoldDB" id="A0AAU7QZ18"/>
<evidence type="ECO:0000256" key="1">
    <source>
        <dbReference type="SAM" id="MobiDB-lite"/>
    </source>
</evidence>
<dbReference type="InterPro" id="IPR002831">
    <property type="entry name" value="Tscrpt_reg_TrmB_N"/>
</dbReference>
<dbReference type="PANTHER" id="PTHR34293">
    <property type="entry name" value="HTH-TYPE TRANSCRIPTIONAL REGULATOR TRMBL2"/>
    <property type="match status" value="1"/>
</dbReference>
<dbReference type="EMBL" id="CP157974">
    <property type="protein sequence ID" value="XBT81267.1"/>
    <property type="molecule type" value="Genomic_DNA"/>
</dbReference>
<feature type="region of interest" description="Disordered" evidence="1">
    <location>
        <begin position="130"/>
        <end position="155"/>
    </location>
</feature>
<evidence type="ECO:0000313" key="3">
    <source>
        <dbReference type="EMBL" id="XBT81267.1"/>
    </source>
</evidence>
<sequence>MLEEIGLTPDEEELYRCLVRANTARAGELAQRLGRPRAEVGARLDALRDKGLVLPTGPEPDAPRRPLAPDVPLGEALLRRQSALEEARAAVSRLAEDYRAGMRRTWSRWSPARGRCANGCASCGRRARGGALVLPGQPAGDARRAGRRGAGRTRR</sequence>
<dbReference type="Gene3D" id="1.10.10.10">
    <property type="entry name" value="Winged helix-like DNA-binding domain superfamily/Winged helix DNA-binding domain"/>
    <property type="match status" value="1"/>
</dbReference>
<proteinExistence type="predicted"/>
<feature type="domain" description="Transcription regulator TrmB N-terminal" evidence="2">
    <location>
        <begin position="2"/>
        <end position="53"/>
    </location>
</feature>
<dbReference type="InterPro" id="IPR051797">
    <property type="entry name" value="TrmB-like"/>
</dbReference>
<dbReference type="SUPFAM" id="SSF46785">
    <property type="entry name" value="Winged helix' DNA-binding domain"/>
    <property type="match status" value="1"/>
</dbReference>
<reference evidence="3" key="1">
    <citation type="submission" date="2024-06" db="EMBL/GenBank/DDBJ databases">
        <title>Micromonospora sp. strain HUAS YX12 genome sequences.</title>
        <authorList>
            <person name="Mo P."/>
        </authorList>
    </citation>
    <scope>NUCLEOTIDE SEQUENCE</scope>
    <source>
        <strain evidence="3">HUAS YX12</strain>
    </source>
</reference>
<protein>
    <submittedName>
        <fullName evidence="3">Helix-turn-helix domain-containing protein</fullName>
    </submittedName>
</protein>
<dbReference type="PANTHER" id="PTHR34293:SF1">
    <property type="entry name" value="HTH-TYPE TRANSCRIPTIONAL REGULATOR TRMBL2"/>
    <property type="match status" value="1"/>
</dbReference>
<name>A0AAU7QZ18_9ACTN</name>
<gene>
    <name evidence="3" type="ORF">ABIH81_27045</name>
</gene>
<feature type="region of interest" description="Disordered" evidence="1">
    <location>
        <begin position="51"/>
        <end position="70"/>
    </location>
</feature>